<dbReference type="RefSeq" id="WP_193327238.1">
    <property type="nucleotide sequence ID" value="NZ_CP053291.1"/>
</dbReference>
<dbReference type="EMBL" id="CP063213">
    <property type="protein sequence ID" value="QOR45002.1"/>
    <property type="molecule type" value="Genomic_DNA"/>
</dbReference>
<dbReference type="Proteomes" id="UP000595053">
    <property type="component" value="Chromosome"/>
</dbReference>
<evidence type="ECO:0000313" key="1">
    <source>
        <dbReference type="EMBL" id="QOR45002.1"/>
    </source>
</evidence>
<protein>
    <submittedName>
        <fullName evidence="1">Uncharacterized protein</fullName>
    </submittedName>
</protein>
<evidence type="ECO:0000313" key="2">
    <source>
        <dbReference type="Proteomes" id="UP000595053"/>
    </source>
</evidence>
<dbReference type="AlphaFoldDB" id="A0A7M1QS70"/>
<keyword evidence="2" id="KW-1185">Reference proteome</keyword>
<accession>A0A7M1QS70</accession>
<gene>
    <name evidence="1" type="ORF">INS88_06850</name>
</gene>
<name>A0A7M1QS70_9ACTO</name>
<sequence length="91" mass="10386">MANFDELIEIIIAVYVPQMSPVAASMIKNDLEQQDYDFAVDSFLQFTLLEDIDVPAEILADIEYEVHAAWDPELTERTLGWIAKHRARSST</sequence>
<organism evidence="1 2">
    <name type="scientific">Trueperella pecoris</name>
    <dbReference type="NCBI Taxonomy" id="2733571"/>
    <lineage>
        <taxon>Bacteria</taxon>
        <taxon>Bacillati</taxon>
        <taxon>Actinomycetota</taxon>
        <taxon>Actinomycetes</taxon>
        <taxon>Actinomycetales</taxon>
        <taxon>Actinomycetaceae</taxon>
        <taxon>Trueperella</taxon>
    </lineage>
</organism>
<reference evidence="1 2" key="1">
    <citation type="submission" date="2020-10" db="EMBL/GenBank/DDBJ databases">
        <title>Trueperella pecoris sp. nov. isolated from bovine and porcine specimens.</title>
        <authorList>
            <person name="Schoenecker L."/>
            <person name="Schnydrig P."/>
            <person name="Brodard I."/>
            <person name="Thomann A."/>
            <person name="Hemphill A."/>
            <person name="Rodriguez-Campos S."/>
            <person name="Perreten V."/>
            <person name="Jores J."/>
            <person name="Kittl S."/>
        </authorList>
    </citation>
    <scope>NUCLEOTIDE SEQUENCE [LARGE SCALE GENOMIC DNA]</scope>
    <source>
        <strain evidence="1 2">15A0121</strain>
    </source>
</reference>
<proteinExistence type="predicted"/>